<dbReference type="PROSITE" id="PS01246">
    <property type="entry name" value="UPF0003"/>
    <property type="match status" value="1"/>
</dbReference>
<feature type="transmembrane region" description="Helical" evidence="7">
    <location>
        <begin position="76"/>
        <end position="102"/>
    </location>
</feature>
<accession>A0ABD5U7S5</accession>
<evidence type="ECO:0000256" key="5">
    <source>
        <dbReference type="ARBA" id="ARBA00022989"/>
    </source>
</evidence>
<evidence type="ECO:0000313" key="10">
    <source>
        <dbReference type="EMBL" id="MFC6835346.1"/>
    </source>
</evidence>
<feature type="domain" description="Mechanosensitive ion channel MscS" evidence="8">
    <location>
        <begin position="119"/>
        <end position="184"/>
    </location>
</feature>
<dbReference type="SUPFAM" id="SSF82689">
    <property type="entry name" value="Mechanosensitive channel protein MscS (YggB), C-terminal domain"/>
    <property type="match status" value="1"/>
</dbReference>
<evidence type="ECO:0000259" key="8">
    <source>
        <dbReference type="Pfam" id="PF00924"/>
    </source>
</evidence>
<dbReference type="InterPro" id="IPR045275">
    <property type="entry name" value="MscS_archaea/bacteria_type"/>
</dbReference>
<dbReference type="Pfam" id="PF00924">
    <property type="entry name" value="MS_channel_2nd"/>
    <property type="match status" value="1"/>
</dbReference>
<dbReference type="GO" id="GO:0005886">
    <property type="term" value="C:plasma membrane"/>
    <property type="evidence" value="ECO:0007669"/>
    <property type="project" value="UniProtKB-SubCell"/>
</dbReference>
<dbReference type="Gene3D" id="1.10.287.1260">
    <property type="match status" value="1"/>
</dbReference>
<dbReference type="InterPro" id="IPR011014">
    <property type="entry name" value="MscS_channel_TM-2"/>
</dbReference>
<keyword evidence="11" id="KW-1185">Reference proteome</keyword>
<dbReference type="InterPro" id="IPR010920">
    <property type="entry name" value="LSM_dom_sf"/>
</dbReference>
<dbReference type="PANTHER" id="PTHR30221:SF1">
    <property type="entry name" value="SMALL-CONDUCTANCE MECHANOSENSITIVE CHANNEL"/>
    <property type="match status" value="1"/>
</dbReference>
<evidence type="ECO:0000313" key="11">
    <source>
        <dbReference type="Proteomes" id="UP001596406"/>
    </source>
</evidence>
<keyword evidence="6 7" id="KW-0472">Membrane</keyword>
<dbReference type="InterPro" id="IPR006685">
    <property type="entry name" value="MscS_channel_2nd"/>
</dbReference>
<dbReference type="Proteomes" id="UP001596406">
    <property type="component" value="Unassembled WGS sequence"/>
</dbReference>
<keyword evidence="5 7" id="KW-1133">Transmembrane helix</keyword>
<feature type="domain" description="Mechanosensitive ion channel MscS C-terminal" evidence="9">
    <location>
        <begin position="193"/>
        <end position="277"/>
    </location>
</feature>
<proteinExistence type="inferred from homology"/>
<comment type="caution">
    <text evidence="10">The sequence shown here is derived from an EMBL/GenBank/DDBJ whole genome shotgun (WGS) entry which is preliminary data.</text>
</comment>
<dbReference type="Pfam" id="PF21082">
    <property type="entry name" value="MS_channel_3rd"/>
    <property type="match status" value="1"/>
</dbReference>
<feature type="transmembrane region" description="Helical" evidence="7">
    <location>
        <begin position="34"/>
        <end position="56"/>
    </location>
</feature>
<gene>
    <name evidence="10" type="ORF">ACFQHK_02350</name>
</gene>
<evidence type="ECO:0000259" key="9">
    <source>
        <dbReference type="Pfam" id="PF21082"/>
    </source>
</evidence>
<dbReference type="Gene3D" id="2.30.30.60">
    <property type="match status" value="1"/>
</dbReference>
<name>A0ABD5U7S5_9EURY</name>
<dbReference type="Gene3D" id="3.30.70.100">
    <property type="match status" value="1"/>
</dbReference>
<evidence type="ECO:0000256" key="4">
    <source>
        <dbReference type="ARBA" id="ARBA00022692"/>
    </source>
</evidence>
<evidence type="ECO:0000256" key="6">
    <source>
        <dbReference type="ARBA" id="ARBA00023136"/>
    </source>
</evidence>
<dbReference type="PANTHER" id="PTHR30221">
    <property type="entry name" value="SMALL-CONDUCTANCE MECHANOSENSITIVE CHANNEL"/>
    <property type="match status" value="1"/>
</dbReference>
<dbReference type="RefSeq" id="WP_379736941.1">
    <property type="nucleotide sequence ID" value="NZ_JARRAH010000001.1"/>
</dbReference>
<reference evidence="10 11" key="1">
    <citation type="journal article" date="2019" name="Int. J. Syst. Evol. Microbiol.">
        <title>The Global Catalogue of Microorganisms (GCM) 10K type strain sequencing project: providing services to taxonomists for standard genome sequencing and annotation.</title>
        <authorList>
            <consortium name="The Broad Institute Genomics Platform"/>
            <consortium name="The Broad Institute Genome Sequencing Center for Infectious Disease"/>
            <person name="Wu L."/>
            <person name="Ma J."/>
        </authorList>
    </citation>
    <scope>NUCLEOTIDE SEQUENCE [LARGE SCALE GENOMIC DNA]</scope>
    <source>
        <strain evidence="10 11">PSRA2</strain>
    </source>
</reference>
<evidence type="ECO:0000256" key="3">
    <source>
        <dbReference type="ARBA" id="ARBA00022475"/>
    </source>
</evidence>
<sequence>MIQGTSSSPLQSEPLVPRDLDQAVELYGGLIGDVVAFVVAFVVVYLLGRLVVMPLLNRAMHARGFDETIRSLARNVIGIVVLFAAVAVAFTVAGFGAFLAAFATIGGALALALGFAAQDLLSNFVAGIFILKDRPFDIGDWIEWEDMSGTVEEIDLRVTRVRTFDNERITVPNSDLANNALVNPVAYDKLRRTFVFGIGYDDDITHATEVILDEASACEGILDDPAPSVRVTELGDSAVGLQARFWIADPSRADIVGAQSEFVSAVKERCDAEGIDMPYPYRELTGTLSVDGLSAGATGAASATGESDD</sequence>
<dbReference type="SUPFAM" id="SSF50182">
    <property type="entry name" value="Sm-like ribonucleoproteins"/>
    <property type="match status" value="1"/>
</dbReference>
<evidence type="ECO:0000256" key="2">
    <source>
        <dbReference type="ARBA" id="ARBA00008017"/>
    </source>
</evidence>
<organism evidence="10 11">
    <name type="scientific">Halomarina ordinaria</name>
    <dbReference type="NCBI Taxonomy" id="3033939"/>
    <lineage>
        <taxon>Archaea</taxon>
        <taxon>Methanobacteriati</taxon>
        <taxon>Methanobacteriota</taxon>
        <taxon>Stenosarchaea group</taxon>
        <taxon>Halobacteria</taxon>
        <taxon>Halobacteriales</taxon>
        <taxon>Natronomonadaceae</taxon>
        <taxon>Halomarina</taxon>
    </lineage>
</organism>
<evidence type="ECO:0000256" key="7">
    <source>
        <dbReference type="SAM" id="Phobius"/>
    </source>
</evidence>
<comment type="subcellular location">
    <subcellularLocation>
        <location evidence="1">Cell membrane</location>
        <topology evidence="1">Multi-pass membrane protein</topology>
    </subcellularLocation>
</comment>
<dbReference type="EMBL" id="JBHSXM010000001">
    <property type="protein sequence ID" value="MFC6835346.1"/>
    <property type="molecule type" value="Genomic_DNA"/>
</dbReference>
<comment type="similarity">
    <text evidence="2">Belongs to the MscS (TC 1.A.23) family.</text>
</comment>
<dbReference type="AlphaFoldDB" id="A0ABD5U7S5"/>
<dbReference type="InterPro" id="IPR011066">
    <property type="entry name" value="MscS_channel_C_sf"/>
</dbReference>
<dbReference type="SUPFAM" id="SSF82861">
    <property type="entry name" value="Mechanosensitive channel protein MscS (YggB), transmembrane region"/>
    <property type="match status" value="1"/>
</dbReference>
<dbReference type="InterPro" id="IPR049278">
    <property type="entry name" value="MS_channel_C"/>
</dbReference>
<dbReference type="InterPro" id="IPR023408">
    <property type="entry name" value="MscS_beta-dom_sf"/>
</dbReference>
<dbReference type="InterPro" id="IPR006686">
    <property type="entry name" value="MscS_channel_CS"/>
</dbReference>
<keyword evidence="3" id="KW-1003">Cell membrane</keyword>
<protein>
    <submittedName>
        <fullName evidence="10">Mechanosensitive ion channel family protein</fullName>
    </submittedName>
</protein>
<feature type="transmembrane region" description="Helical" evidence="7">
    <location>
        <begin position="108"/>
        <end position="131"/>
    </location>
</feature>
<evidence type="ECO:0000256" key="1">
    <source>
        <dbReference type="ARBA" id="ARBA00004651"/>
    </source>
</evidence>
<keyword evidence="4 7" id="KW-0812">Transmembrane</keyword>